<accession>A0A644V8K7</accession>
<dbReference type="EMBL" id="VSSQ01000243">
    <property type="protein sequence ID" value="MPL87679.1"/>
    <property type="molecule type" value="Genomic_DNA"/>
</dbReference>
<proteinExistence type="predicted"/>
<gene>
    <name evidence="1" type="ORF">SDC9_33684</name>
</gene>
<evidence type="ECO:0000313" key="1">
    <source>
        <dbReference type="EMBL" id="MPL87679.1"/>
    </source>
</evidence>
<dbReference type="PROSITE" id="PS51257">
    <property type="entry name" value="PROKAR_LIPOPROTEIN"/>
    <property type="match status" value="1"/>
</dbReference>
<dbReference type="AlphaFoldDB" id="A0A644V8K7"/>
<reference evidence="1" key="1">
    <citation type="submission" date="2019-08" db="EMBL/GenBank/DDBJ databases">
        <authorList>
            <person name="Kucharzyk K."/>
            <person name="Murdoch R.W."/>
            <person name="Higgins S."/>
            <person name="Loffler F."/>
        </authorList>
    </citation>
    <scope>NUCLEOTIDE SEQUENCE</scope>
</reference>
<comment type="caution">
    <text evidence="1">The sequence shown here is derived from an EMBL/GenBank/DDBJ whole genome shotgun (WGS) entry which is preliminary data.</text>
</comment>
<name>A0A644V8K7_9ZZZZ</name>
<organism evidence="1">
    <name type="scientific">bioreactor metagenome</name>
    <dbReference type="NCBI Taxonomy" id="1076179"/>
    <lineage>
        <taxon>unclassified sequences</taxon>
        <taxon>metagenomes</taxon>
        <taxon>ecological metagenomes</taxon>
    </lineage>
</organism>
<sequence length="163" mass="18641">MLKNIVLFGLFAVLVGCGGMHGKGYDGREENYVDTGTGYTMWYPKNMRERHYYTSVVKDYAESCSNSIFMDVNLLPDAQDVYKDDADGIRTYAFVGTYYADGGSYKSFDGSDVSRTISHEYFFNIIMNQKGELLDCRSHHSWDTTYSIDSHERLSLPVIRIKL</sequence>
<evidence type="ECO:0008006" key="2">
    <source>
        <dbReference type="Google" id="ProtNLM"/>
    </source>
</evidence>
<protein>
    <recommendedName>
        <fullName evidence="2">Lipoprotein</fullName>
    </recommendedName>
</protein>